<dbReference type="InterPro" id="IPR008979">
    <property type="entry name" value="Galactose-bd-like_sf"/>
</dbReference>
<comment type="similarity">
    <text evidence="2">Belongs to the glycosyl hydrolase 33 family.</text>
</comment>
<dbReference type="GO" id="GO:0005737">
    <property type="term" value="C:cytoplasm"/>
    <property type="evidence" value="ECO:0007669"/>
    <property type="project" value="TreeGrafter"/>
</dbReference>
<dbReference type="EMBL" id="FNUC01000003">
    <property type="protein sequence ID" value="SEE73418.1"/>
    <property type="molecule type" value="Genomic_DNA"/>
</dbReference>
<reference evidence="7" key="1">
    <citation type="submission" date="2016-10" db="EMBL/GenBank/DDBJ databases">
        <authorList>
            <person name="Varghese N."/>
            <person name="Submissions S."/>
        </authorList>
    </citation>
    <scope>NUCLEOTIDE SEQUENCE [LARGE SCALE GENOMIC DNA]</scope>
    <source>
        <strain evidence="7">DSM 45237</strain>
    </source>
</reference>
<organism evidence="6 7">
    <name type="scientific">Jiangella alba</name>
    <dbReference type="NCBI Taxonomy" id="561176"/>
    <lineage>
        <taxon>Bacteria</taxon>
        <taxon>Bacillati</taxon>
        <taxon>Actinomycetota</taxon>
        <taxon>Actinomycetes</taxon>
        <taxon>Jiangellales</taxon>
        <taxon>Jiangellaceae</taxon>
        <taxon>Jiangella</taxon>
    </lineage>
</organism>
<dbReference type="CDD" id="cd15482">
    <property type="entry name" value="Sialidase_non-viral"/>
    <property type="match status" value="1"/>
</dbReference>
<gene>
    <name evidence="6" type="ORF">SAMN04488561_2470</name>
</gene>
<name>A0A1H5LB09_9ACTN</name>
<evidence type="ECO:0000256" key="1">
    <source>
        <dbReference type="ARBA" id="ARBA00000427"/>
    </source>
</evidence>
<dbReference type="GO" id="GO:0009313">
    <property type="term" value="P:oligosaccharide catabolic process"/>
    <property type="evidence" value="ECO:0007669"/>
    <property type="project" value="TreeGrafter"/>
</dbReference>
<accession>A0A1H5LB09</accession>
<dbReference type="PROSITE" id="PS51175">
    <property type="entry name" value="CBM6"/>
    <property type="match status" value="1"/>
</dbReference>
<dbReference type="GO" id="GO:0030246">
    <property type="term" value="F:carbohydrate binding"/>
    <property type="evidence" value="ECO:0007669"/>
    <property type="project" value="InterPro"/>
</dbReference>
<dbReference type="InterPro" id="IPR011040">
    <property type="entry name" value="Sialidase"/>
</dbReference>
<evidence type="ECO:0000313" key="7">
    <source>
        <dbReference type="Proteomes" id="UP000181980"/>
    </source>
</evidence>
<dbReference type="Proteomes" id="UP000181980">
    <property type="component" value="Unassembled WGS sequence"/>
</dbReference>
<feature type="region of interest" description="Disordered" evidence="4">
    <location>
        <begin position="1"/>
        <end position="23"/>
    </location>
</feature>
<proteinExistence type="inferred from homology"/>
<dbReference type="InterPro" id="IPR005084">
    <property type="entry name" value="CBM6"/>
</dbReference>
<dbReference type="STRING" id="561176.SAMN04488561_2470"/>
<dbReference type="InterPro" id="IPR026856">
    <property type="entry name" value="Sialidase_fam"/>
</dbReference>
<dbReference type="GO" id="GO:0016020">
    <property type="term" value="C:membrane"/>
    <property type="evidence" value="ECO:0007669"/>
    <property type="project" value="TreeGrafter"/>
</dbReference>
<protein>
    <recommendedName>
        <fullName evidence="3">exo-alpha-sialidase</fullName>
        <ecNumber evidence="3">3.2.1.18</ecNumber>
    </recommendedName>
</protein>
<dbReference type="GO" id="GO:0004308">
    <property type="term" value="F:exo-alpha-sialidase activity"/>
    <property type="evidence" value="ECO:0007669"/>
    <property type="project" value="UniProtKB-EC"/>
</dbReference>
<dbReference type="PANTHER" id="PTHR10628">
    <property type="entry name" value="SIALIDASE"/>
    <property type="match status" value="1"/>
</dbReference>
<evidence type="ECO:0000256" key="3">
    <source>
        <dbReference type="ARBA" id="ARBA00012733"/>
    </source>
</evidence>
<comment type="catalytic activity">
    <reaction evidence="1">
        <text>Hydrolysis of alpha-(2-&gt;3)-, alpha-(2-&gt;6)-, alpha-(2-&gt;8)- glycosidic linkages of terminal sialic acid residues in oligosaccharides, glycoproteins, glycolipids, colominic acid and synthetic substrates.</text>
        <dbReference type="EC" id="3.2.1.18"/>
    </reaction>
</comment>
<dbReference type="Pfam" id="PF13088">
    <property type="entry name" value="BNR_2"/>
    <property type="match status" value="1"/>
</dbReference>
<feature type="compositionally biased region" description="Basic and acidic residues" evidence="4">
    <location>
        <begin position="1"/>
        <end position="18"/>
    </location>
</feature>
<dbReference type="OrthoDB" id="41724at2"/>
<evidence type="ECO:0000256" key="2">
    <source>
        <dbReference type="ARBA" id="ARBA00009348"/>
    </source>
</evidence>
<evidence type="ECO:0000313" key="6">
    <source>
        <dbReference type="EMBL" id="SEE73418.1"/>
    </source>
</evidence>
<dbReference type="Gene3D" id="2.60.120.260">
    <property type="entry name" value="Galactose-binding domain-like"/>
    <property type="match status" value="1"/>
</dbReference>
<feature type="domain" description="CBM6" evidence="5">
    <location>
        <begin position="422"/>
        <end position="552"/>
    </location>
</feature>
<dbReference type="Gene3D" id="2.120.10.10">
    <property type="match status" value="1"/>
</dbReference>
<dbReference type="SUPFAM" id="SSF49785">
    <property type="entry name" value="Galactose-binding domain-like"/>
    <property type="match status" value="1"/>
</dbReference>
<feature type="region of interest" description="Disordered" evidence="4">
    <location>
        <begin position="704"/>
        <end position="725"/>
    </location>
</feature>
<evidence type="ECO:0000259" key="5">
    <source>
        <dbReference type="PROSITE" id="PS51175"/>
    </source>
</evidence>
<dbReference type="SUPFAM" id="SSF50939">
    <property type="entry name" value="Sialidases"/>
    <property type="match status" value="1"/>
</dbReference>
<dbReference type="InterPro" id="IPR036278">
    <property type="entry name" value="Sialidase_sf"/>
</dbReference>
<keyword evidence="7" id="KW-1185">Reference proteome</keyword>
<dbReference type="PANTHER" id="PTHR10628:SF30">
    <property type="entry name" value="EXO-ALPHA-SIALIDASE"/>
    <property type="match status" value="1"/>
</dbReference>
<dbReference type="GO" id="GO:0006689">
    <property type="term" value="P:ganglioside catabolic process"/>
    <property type="evidence" value="ECO:0007669"/>
    <property type="project" value="TreeGrafter"/>
</dbReference>
<sequence>MAANRRSDTHAPDGEPRSRITGASRMRRALAAVVVAACAAAGTLAGGAPATATDVEPATPIQAASELLEKVTVWEDGESGTEAHRIPGIVVTNEGTVLAVSEARHGITDTATHELVFKRSLDGGRTWPSSGTIEASPDGESWVNPTLLVEQQTGRIFLFYNLNHQGVTGDVFYRHSDDDGITWSERTEITSMFRELPQGWTNHSPGPGHGLQLSDGRLLLQVWHRKSVELPAAERDYSTSVIYSDDLGATWQHGGAIPIDPAYPNGATRLLEREDGTLALFARYVGPANRRVVSISDDRGMTWSEPYLHGSFPPAAGADAGLDRLSGGPRSADVSRIVFSRPSTPSRRDLTVALSYDDGYSFPREKVVHAGRVGYSDVAVLGDGTVLVLYEVVPEIIVARLNVEWLTDGQDTLIAGPGLTRHLFEAENADVAGSPAPSVVDDRNNSGGQRLEFAATEIGDHLDLEIEVPDTGTYDLDLRLLNQPDRGSVQVSLDGHDLGDPVDAGTEKRMYSEASLGDVALAAGTHSIRLSVSGQGPESTGLGIGLDYVSLTRFDPPPPVPVCDETVTGTHHGPLTATGVLCLDGASVRGPVTVTGGALLVSGSRVDGPVLVTGARQVVVCASEVTGPLAIQDVAETMVLGGVACAPNTLRGPVAVLDSHALIRIVGNTVNGPVHVAGNSGSTAAVVSANEIAGPLACAGNTPSPVDGGHRNSAAGPRGGQCAGL</sequence>
<dbReference type="AlphaFoldDB" id="A0A1H5LB09"/>
<evidence type="ECO:0000256" key="4">
    <source>
        <dbReference type="SAM" id="MobiDB-lite"/>
    </source>
</evidence>
<dbReference type="EC" id="3.2.1.18" evidence="3"/>